<feature type="compositionally biased region" description="Basic and acidic residues" evidence="1">
    <location>
        <begin position="44"/>
        <end position="55"/>
    </location>
</feature>
<feature type="region of interest" description="Disordered" evidence="1">
    <location>
        <begin position="1"/>
        <end position="58"/>
    </location>
</feature>
<accession>D8PHU8</accession>
<dbReference type="HOGENOM" id="CLU_2272286_0_0_0"/>
<dbReference type="AlphaFoldDB" id="D8PHU8"/>
<evidence type="ECO:0000313" key="2">
    <source>
        <dbReference type="EMBL" id="CBK42835.1"/>
    </source>
</evidence>
<proteinExistence type="predicted"/>
<gene>
    <name evidence="2" type="ORF">NIDE3141</name>
</gene>
<sequence>MSPHAPSTIPVSSSEVARLTGDGLNLRSQRERLPGEGIPTKVPSENRGDDRDHLSPRGKWPTYLIRQAGNLCWGNYLNNPVGDGSVLVKVALLTEHCTCGKL</sequence>
<protein>
    <submittedName>
        <fullName evidence="2">Uncharacterized protein</fullName>
    </submittedName>
</protein>
<evidence type="ECO:0000313" key="3">
    <source>
        <dbReference type="Proteomes" id="UP000001660"/>
    </source>
</evidence>
<evidence type="ECO:0000256" key="1">
    <source>
        <dbReference type="SAM" id="MobiDB-lite"/>
    </source>
</evidence>
<keyword evidence="3" id="KW-1185">Reference proteome</keyword>
<dbReference type="EMBL" id="FP929003">
    <property type="protein sequence ID" value="CBK42835.1"/>
    <property type="molecule type" value="Genomic_DNA"/>
</dbReference>
<organism evidence="2 3">
    <name type="scientific">Nitrospira defluvii</name>
    <dbReference type="NCBI Taxonomy" id="330214"/>
    <lineage>
        <taxon>Bacteria</taxon>
        <taxon>Pseudomonadati</taxon>
        <taxon>Nitrospirota</taxon>
        <taxon>Nitrospiria</taxon>
        <taxon>Nitrospirales</taxon>
        <taxon>Nitrospiraceae</taxon>
        <taxon>Nitrospira</taxon>
    </lineage>
</organism>
<reference evidence="2 3" key="1">
    <citation type="journal article" date="2010" name="Proc. Natl. Acad. Sci. U.S.A.">
        <title>A Nitrospira metagenome illuminates the physiology and evolution of globally important nitrite-oxidizing bacteria.</title>
        <authorList>
            <person name="Lucker S."/>
            <person name="Wagner M."/>
            <person name="Maixner F."/>
            <person name="Pelletier E."/>
            <person name="Koch H."/>
            <person name="Vacherie B."/>
            <person name="Rattei T."/>
            <person name="Sinninghe Damste J."/>
            <person name="Spieck E."/>
            <person name="Le Paslier D."/>
            <person name="Daims H."/>
        </authorList>
    </citation>
    <scope>NUCLEOTIDE SEQUENCE [LARGE SCALE GENOMIC DNA]</scope>
</reference>
<name>D8PHU8_9BACT</name>
<dbReference type="Proteomes" id="UP000001660">
    <property type="component" value="Chromosome"/>
</dbReference>
<dbReference type="KEGG" id="nde:NIDE3141"/>